<name>L1JGB1_GUITC</name>
<reference evidence="3" key="2">
    <citation type="submission" date="2012-11" db="EMBL/GenBank/DDBJ databases">
        <authorList>
            <person name="Kuo A."/>
            <person name="Curtis B.A."/>
            <person name="Tanifuji G."/>
            <person name="Burki F."/>
            <person name="Gruber A."/>
            <person name="Irimia M."/>
            <person name="Maruyama S."/>
            <person name="Arias M.C."/>
            <person name="Ball S.G."/>
            <person name="Gile G.H."/>
            <person name="Hirakawa Y."/>
            <person name="Hopkins J.F."/>
            <person name="Rensing S.A."/>
            <person name="Schmutz J."/>
            <person name="Symeonidi A."/>
            <person name="Elias M."/>
            <person name="Eveleigh R.J."/>
            <person name="Herman E.K."/>
            <person name="Klute M.J."/>
            <person name="Nakayama T."/>
            <person name="Obornik M."/>
            <person name="Reyes-Prieto A."/>
            <person name="Armbrust E.V."/>
            <person name="Aves S.J."/>
            <person name="Beiko R.G."/>
            <person name="Coutinho P."/>
            <person name="Dacks J.B."/>
            <person name="Durnford D.G."/>
            <person name="Fast N.M."/>
            <person name="Green B.R."/>
            <person name="Grisdale C."/>
            <person name="Hempe F."/>
            <person name="Henrissat B."/>
            <person name="Hoppner M.P."/>
            <person name="Ishida K.-I."/>
            <person name="Kim E."/>
            <person name="Koreny L."/>
            <person name="Kroth P.G."/>
            <person name="Liu Y."/>
            <person name="Malik S.-B."/>
            <person name="Maier U.G."/>
            <person name="McRose D."/>
            <person name="Mock T."/>
            <person name="Neilson J.A."/>
            <person name="Onodera N.T."/>
            <person name="Poole A.M."/>
            <person name="Pritham E.J."/>
            <person name="Richards T.A."/>
            <person name="Rocap G."/>
            <person name="Roy S.W."/>
            <person name="Sarai C."/>
            <person name="Schaack S."/>
            <person name="Shirato S."/>
            <person name="Slamovits C.H."/>
            <person name="Spencer D.F."/>
            <person name="Suzuki S."/>
            <person name="Worden A.Z."/>
            <person name="Zauner S."/>
            <person name="Barry K."/>
            <person name="Bell C."/>
            <person name="Bharti A.K."/>
            <person name="Crow J.A."/>
            <person name="Grimwood J."/>
            <person name="Kramer R."/>
            <person name="Lindquist E."/>
            <person name="Lucas S."/>
            <person name="Salamov A."/>
            <person name="McFadden G.I."/>
            <person name="Lane C.E."/>
            <person name="Keeling P.J."/>
            <person name="Gray M.W."/>
            <person name="Grigoriev I.V."/>
            <person name="Archibald J.M."/>
        </authorList>
    </citation>
    <scope>NUCLEOTIDE SEQUENCE</scope>
    <source>
        <strain evidence="3">CCMP2712</strain>
    </source>
</reference>
<dbReference type="GeneID" id="17303719"/>
<sequence>MSMTGWILKRTPVKDESEEVQVLEDILKASSVEQVRSIASRRLETIRSGQAAAPSGGKEKREHSARVEETLRALHAKKFQSEATTGEYWENAFSHGLKVYEDYNDTGPSFTSTLSVRDYEMLKETLDDNGFFASPSLDWGKDICFNEMIEAMKELKSKGWPACFIFAYQQPWHLIDKLFDFAEQILETDQIAIEPSVFAWHLDPPVGEPWRAGNNGFNLPHRDFTYDETFDEEGNLKVSPSKESDLSKLRLEQVQPV</sequence>
<dbReference type="EMBL" id="JH992991">
    <property type="protein sequence ID" value="EKX47135.1"/>
    <property type="molecule type" value="Genomic_DNA"/>
</dbReference>
<keyword evidence="3" id="KW-1185">Reference proteome</keyword>
<accession>L1JGB1</accession>
<evidence type="ECO:0000313" key="1">
    <source>
        <dbReference type="EMBL" id="EKX47135.1"/>
    </source>
</evidence>
<gene>
    <name evidence="1" type="ORF">GUITHDRAFT_107046</name>
</gene>
<reference evidence="1 3" key="1">
    <citation type="journal article" date="2012" name="Nature">
        <title>Algal genomes reveal evolutionary mosaicism and the fate of nucleomorphs.</title>
        <authorList>
            <consortium name="DOE Joint Genome Institute"/>
            <person name="Curtis B.A."/>
            <person name="Tanifuji G."/>
            <person name="Burki F."/>
            <person name="Gruber A."/>
            <person name="Irimia M."/>
            <person name="Maruyama S."/>
            <person name="Arias M.C."/>
            <person name="Ball S.G."/>
            <person name="Gile G.H."/>
            <person name="Hirakawa Y."/>
            <person name="Hopkins J.F."/>
            <person name="Kuo A."/>
            <person name="Rensing S.A."/>
            <person name="Schmutz J."/>
            <person name="Symeonidi A."/>
            <person name="Elias M."/>
            <person name="Eveleigh R.J."/>
            <person name="Herman E.K."/>
            <person name="Klute M.J."/>
            <person name="Nakayama T."/>
            <person name="Obornik M."/>
            <person name="Reyes-Prieto A."/>
            <person name="Armbrust E.V."/>
            <person name="Aves S.J."/>
            <person name="Beiko R.G."/>
            <person name="Coutinho P."/>
            <person name="Dacks J.B."/>
            <person name="Durnford D.G."/>
            <person name="Fast N.M."/>
            <person name="Green B.R."/>
            <person name="Grisdale C.J."/>
            <person name="Hempel F."/>
            <person name="Henrissat B."/>
            <person name="Hoppner M.P."/>
            <person name="Ishida K."/>
            <person name="Kim E."/>
            <person name="Koreny L."/>
            <person name="Kroth P.G."/>
            <person name="Liu Y."/>
            <person name="Malik S.B."/>
            <person name="Maier U.G."/>
            <person name="McRose D."/>
            <person name="Mock T."/>
            <person name="Neilson J.A."/>
            <person name="Onodera N.T."/>
            <person name="Poole A.M."/>
            <person name="Pritham E.J."/>
            <person name="Richards T.A."/>
            <person name="Rocap G."/>
            <person name="Roy S.W."/>
            <person name="Sarai C."/>
            <person name="Schaack S."/>
            <person name="Shirato S."/>
            <person name="Slamovits C.H."/>
            <person name="Spencer D.F."/>
            <person name="Suzuki S."/>
            <person name="Worden A.Z."/>
            <person name="Zauner S."/>
            <person name="Barry K."/>
            <person name="Bell C."/>
            <person name="Bharti A.K."/>
            <person name="Crow J.A."/>
            <person name="Grimwood J."/>
            <person name="Kramer R."/>
            <person name="Lindquist E."/>
            <person name="Lucas S."/>
            <person name="Salamov A."/>
            <person name="McFadden G.I."/>
            <person name="Lane C.E."/>
            <person name="Keeling P.J."/>
            <person name="Gray M.W."/>
            <person name="Grigoriev I.V."/>
            <person name="Archibald J.M."/>
        </authorList>
    </citation>
    <scope>NUCLEOTIDE SEQUENCE</scope>
    <source>
        <strain evidence="1 3">CCMP2712</strain>
    </source>
</reference>
<evidence type="ECO:0000313" key="2">
    <source>
        <dbReference type="EnsemblProtists" id="EKX47135"/>
    </source>
</evidence>
<dbReference type="PaxDb" id="55529-EKX47135"/>
<proteinExistence type="predicted"/>
<reference evidence="2" key="3">
    <citation type="submission" date="2015-06" db="UniProtKB">
        <authorList>
            <consortium name="EnsemblProtists"/>
        </authorList>
    </citation>
    <scope>IDENTIFICATION</scope>
</reference>
<dbReference type="RefSeq" id="XP_005834115.1">
    <property type="nucleotide sequence ID" value="XM_005834058.1"/>
</dbReference>
<dbReference type="Proteomes" id="UP000011087">
    <property type="component" value="Unassembled WGS sequence"/>
</dbReference>
<organism evidence="1">
    <name type="scientific">Guillardia theta (strain CCMP2712)</name>
    <name type="common">Cryptophyte</name>
    <dbReference type="NCBI Taxonomy" id="905079"/>
    <lineage>
        <taxon>Eukaryota</taxon>
        <taxon>Cryptophyceae</taxon>
        <taxon>Pyrenomonadales</taxon>
        <taxon>Geminigeraceae</taxon>
        <taxon>Guillardia</taxon>
    </lineage>
</organism>
<evidence type="ECO:0000313" key="3">
    <source>
        <dbReference type="Proteomes" id="UP000011087"/>
    </source>
</evidence>
<protein>
    <submittedName>
        <fullName evidence="1 2">Uncharacterized protein</fullName>
    </submittedName>
</protein>
<dbReference type="HOGENOM" id="CLU_1083571_0_0_1"/>
<dbReference type="eggNOG" id="ENOG502SW3K">
    <property type="taxonomic scope" value="Eukaryota"/>
</dbReference>
<dbReference type="EnsemblProtists" id="EKX47135">
    <property type="protein sequence ID" value="EKX47135"/>
    <property type="gene ID" value="GUITHDRAFT_107046"/>
</dbReference>
<dbReference type="KEGG" id="gtt:GUITHDRAFT_107046"/>
<dbReference type="AlphaFoldDB" id="L1JGB1"/>